<evidence type="ECO:0008006" key="3">
    <source>
        <dbReference type="Google" id="ProtNLM"/>
    </source>
</evidence>
<accession>A0A3B0YM12</accession>
<protein>
    <recommendedName>
        <fullName evidence="3">DUF2066 domain-containing protein</fullName>
    </recommendedName>
</protein>
<feature type="compositionally biased region" description="Acidic residues" evidence="1">
    <location>
        <begin position="307"/>
        <end position="319"/>
    </location>
</feature>
<dbReference type="InterPro" id="IPR018642">
    <property type="entry name" value="DUF2066"/>
</dbReference>
<feature type="region of interest" description="Disordered" evidence="1">
    <location>
        <begin position="268"/>
        <end position="365"/>
    </location>
</feature>
<feature type="compositionally biased region" description="Polar residues" evidence="1">
    <location>
        <begin position="276"/>
        <end position="288"/>
    </location>
</feature>
<sequence>MSNWVFMRQILLGLLLLSPVFVSADVRVPKLYEIEIRVADDSLDARKNAQKKGLMGIFVRVSGKVDIASNPKIIAAIKDYSVYIRQFRYIRKGAGDKSSVLLWVSVNQDQVNKVLRNAGLPVWGERRPNTVVWVAIDDGNRRYILSGDDRSEAKPVMVFNAKRRGTPLLFPLLDHEDQSKVRFSDIWGGFLTPIKKASKRYQTEGILVARVSRRGNGWYARWTILIKGNTYRWTSSGRHRALVLSIGIDGAADKIAEHYVTDTRYAAKPKKAVEQPQATQSQQSNSDSGKVVAVRPKVKNKRNDYVDNFDESDESDEYDQGYVSRKNRKKRKKRKWQSQGQQGQQDRVDQGSQVSSDQFISTNPPARRMGSGLYISVKNLKGIRDYVLIVRYITRLSSVRSAKILKLEANLAVIEVIPKNSASSVKRAISIGSTLVPVKLEINLSAGSSSSSPNQREFANLAHYRYTK</sequence>
<organism evidence="2">
    <name type="scientific">hydrothermal vent metagenome</name>
    <dbReference type="NCBI Taxonomy" id="652676"/>
    <lineage>
        <taxon>unclassified sequences</taxon>
        <taxon>metagenomes</taxon>
        <taxon>ecological metagenomes</taxon>
    </lineage>
</organism>
<feature type="compositionally biased region" description="Basic residues" evidence="1">
    <location>
        <begin position="325"/>
        <end position="336"/>
    </location>
</feature>
<feature type="compositionally biased region" description="Low complexity" evidence="1">
    <location>
        <begin position="337"/>
        <end position="358"/>
    </location>
</feature>
<gene>
    <name evidence="2" type="ORF">MNBD_GAMMA12-994</name>
</gene>
<evidence type="ECO:0000313" key="2">
    <source>
        <dbReference type="EMBL" id="VAW77670.1"/>
    </source>
</evidence>
<reference evidence="2" key="1">
    <citation type="submission" date="2018-06" db="EMBL/GenBank/DDBJ databases">
        <authorList>
            <person name="Zhirakovskaya E."/>
        </authorList>
    </citation>
    <scope>NUCLEOTIDE SEQUENCE</scope>
</reference>
<name>A0A3B0YM12_9ZZZZ</name>
<dbReference type="AlphaFoldDB" id="A0A3B0YM12"/>
<dbReference type="EMBL" id="UOFL01000133">
    <property type="protein sequence ID" value="VAW77670.1"/>
    <property type="molecule type" value="Genomic_DNA"/>
</dbReference>
<dbReference type="Pfam" id="PF09839">
    <property type="entry name" value="DUF2066"/>
    <property type="match status" value="1"/>
</dbReference>
<evidence type="ECO:0000256" key="1">
    <source>
        <dbReference type="SAM" id="MobiDB-lite"/>
    </source>
</evidence>
<proteinExistence type="predicted"/>